<organism evidence="2 3">
    <name type="scientific">Halocatena marina</name>
    <dbReference type="NCBI Taxonomy" id="2934937"/>
    <lineage>
        <taxon>Archaea</taxon>
        <taxon>Methanobacteriati</taxon>
        <taxon>Methanobacteriota</taxon>
        <taxon>Stenosarchaea group</taxon>
        <taxon>Halobacteria</taxon>
        <taxon>Halobacteriales</taxon>
        <taxon>Natronomonadaceae</taxon>
        <taxon>Halocatena</taxon>
    </lineage>
</organism>
<keyword evidence="1" id="KW-0812">Transmembrane</keyword>
<name>A0ABD5YUP8_9EURY</name>
<keyword evidence="1" id="KW-1133">Transmembrane helix</keyword>
<reference evidence="2 3" key="1">
    <citation type="journal article" date="2019" name="Int. J. Syst. Evol. Microbiol.">
        <title>The Global Catalogue of Microorganisms (GCM) 10K type strain sequencing project: providing services to taxonomists for standard genome sequencing and annotation.</title>
        <authorList>
            <consortium name="The Broad Institute Genomics Platform"/>
            <consortium name="The Broad Institute Genome Sequencing Center for Infectious Disease"/>
            <person name="Wu L."/>
            <person name="Ma J."/>
        </authorList>
    </citation>
    <scope>NUCLEOTIDE SEQUENCE [LARGE SCALE GENOMIC DNA]</scope>
    <source>
        <strain evidence="2 3">RDMS1</strain>
    </source>
</reference>
<gene>
    <name evidence="2" type="ORF">ACFQL7_24495</name>
</gene>
<comment type="caution">
    <text evidence="2">The sequence shown here is derived from an EMBL/GenBank/DDBJ whole genome shotgun (WGS) entry which is preliminary data.</text>
</comment>
<dbReference type="EMBL" id="JBHTAX010000005">
    <property type="protein sequence ID" value="MFC7192652.1"/>
    <property type="molecule type" value="Genomic_DNA"/>
</dbReference>
<dbReference type="RefSeq" id="WP_264556656.1">
    <property type="nucleotide sequence ID" value="NZ_CP109981.1"/>
</dbReference>
<dbReference type="AlphaFoldDB" id="A0ABD5YUP8"/>
<evidence type="ECO:0000313" key="2">
    <source>
        <dbReference type="EMBL" id="MFC7192652.1"/>
    </source>
</evidence>
<feature type="transmembrane region" description="Helical" evidence="1">
    <location>
        <begin position="249"/>
        <end position="268"/>
    </location>
</feature>
<evidence type="ECO:0000256" key="1">
    <source>
        <dbReference type="SAM" id="Phobius"/>
    </source>
</evidence>
<proteinExistence type="predicted"/>
<evidence type="ECO:0008006" key="4">
    <source>
        <dbReference type="Google" id="ProtNLM"/>
    </source>
</evidence>
<dbReference type="GeneID" id="76202351"/>
<protein>
    <recommendedName>
        <fullName evidence="4">RING-type E3 ubiquitin transferase</fullName>
    </recommendedName>
</protein>
<sequence length="277" mass="31314">MVNLAELAFCGFIGIFSLRFANRTARSARAFRSIFRIESDKVHEVIDGEPAAIEGAVIVDEPAYAADRTVDHTDSAVGAYLWRATFPKSNKKVIDFKNRNIRQARITFASGMEFGEFSVANNKRKIRVDPTWLLESHESTRLAELTAHGLNSDNAIAISLWDSPHIRLTGTKTKRTLDQLRDLTNTRDSKGLDSYHIESKPIHEDTTIAIYGNIRIEQGEPVIYGTDETPLTISEQGFDGLRNSLRFKIVKNGLVFLFSLSIIVFIFIENFHEYLIF</sequence>
<evidence type="ECO:0000313" key="3">
    <source>
        <dbReference type="Proteomes" id="UP001596417"/>
    </source>
</evidence>
<keyword evidence="3" id="KW-1185">Reference proteome</keyword>
<feature type="transmembrane region" description="Helical" evidence="1">
    <location>
        <begin position="6"/>
        <end position="22"/>
    </location>
</feature>
<keyword evidence="1" id="KW-0472">Membrane</keyword>
<dbReference type="Proteomes" id="UP001596417">
    <property type="component" value="Unassembled WGS sequence"/>
</dbReference>
<accession>A0ABD5YUP8</accession>